<reference evidence="2" key="1">
    <citation type="journal article" date="2019" name="Int. J. Syst. Evol. Microbiol.">
        <title>The Global Catalogue of Microorganisms (GCM) 10K type strain sequencing project: providing services to taxonomists for standard genome sequencing and annotation.</title>
        <authorList>
            <consortium name="The Broad Institute Genomics Platform"/>
            <consortium name="The Broad Institute Genome Sequencing Center for Infectious Disease"/>
            <person name="Wu L."/>
            <person name="Ma J."/>
        </authorList>
    </citation>
    <scope>NUCLEOTIDE SEQUENCE [LARGE SCALE GENOMIC DNA]</scope>
    <source>
        <strain evidence="2">CCUG 53903</strain>
    </source>
</reference>
<protein>
    <submittedName>
        <fullName evidence="1">Ester cyclase</fullName>
    </submittedName>
</protein>
<dbReference type="PANTHER" id="PTHR38436">
    <property type="entry name" value="POLYKETIDE CYCLASE SNOAL-LIKE DOMAIN"/>
    <property type="match status" value="1"/>
</dbReference>
<gene>
    <name evidence="1" type="ORF">ACFPZ3_32790</name>
</gene>
<sequence>MENLQTITGEFYAALDSQNWSAVERLMAPDFVASVGDRSPMGLAEWRQQLEAFHQGFPDGHHVIDEYVVGDDAVVTRCRFVGTHTGAFQQIAPTGRSVSVGVIHIDHFERGTISQHFGQLNMLGLLNQLEPERG</sequence>
<evidence type="ECO:0000313" key="1">
    <source>
        <dbReference type="EMBL" id="MFC5828671.1"/>
    </source>
</evidence>
<dbReference type="Proteomes" id="UP001596058">
    <property type="component" value="Unassembled WGS sequence"/>
</dbReference>
<keyword evidence="2" id="KW-1185">Reference proteome</keyword>
<dbReference type="RefSeq" id="WP_379518175.1">
    <property type="nucleotide sequence ID" value="NZ_JBHSPA010000039.1"/>
</dbReference>
<proteinExistence type="predicted"/>
<dbReference type="Gene3D" id="3.10.450.50">
    <property type="match status" value="1"/>
</dbReference>
<dbReference type="Pfam" id="PF07366">
    <property type="entry name" value="SnoaL"/>
    <property type="match status" value="1"/>
</dbReference>
<evidence type="ECO:0000313" key="2">
    <source>
        <dbReference type="Proteomes" id="UP001596058"/>
    </source>
</evidence>
<name>A0ABW1CW54_9ACTN</name>
<dbReference type="InterPro" id="IPR032710">
    <property type="entry name" value="NTF2-like_dom_sf"/>
</dbReference>
<dbReference type="EMBL" id="JBHSPA010000039">
    <property type="protein sequence ID" value="MFC5828671.1"/>
    <property type="molecule type" value="Genomic_DNA"/>
</dbReference>
<dbReference type="InterPro" id="IPR009959">
    <property type="entry name" value="Cyclase_SnoaL-like"/>
</dbReference>
<dbReference type="PANTHER" id="PTHR38436:SF1">
    <property type="entry name" value="ESTER CYCLASE"/>
    <property type="match status" value="1"/>
</dbReference>
<accession>A0ABW1CW54</accession>
<comment type="caution">
    <text evidence="1">The sequence shown here is derived from an EMBL/GenBank/DDBJ whole genome shotgun (WGS) entry which is preliminary data.</text>
</comment>
<organism evidence="1 2">
    <name type="scientific">Nonomuraea insulae</name>
    <dbReference type="NCBI Taxonomy" id="1616787"/>
    <lineage>
        <taxon>Bacteria</taxon>
        <taxon>Bacillati</taxon>
        <taxon>Actinomycetota</taxon>
        <taxon>Actinomycetes</taxon>
        <taxon>Streptosporangiales</taxon>
        <taxon>Streptosporangiaceae</taxon>
        <taxon>Nonomuraea</taxon>
    </lineage>
</organism>
<dbReference type="SUPFAM" id="SSF54427">
    <property type="entry name" value="NTF2-like"/>
    <property type="match status" value="1"/>
</dbReference>